<protein>
    <submittedName>
        <fullName evidence="1">Uncharacterized protein</fullName>
    </submittedName>
</protein>
<sequence length="223" mass="25105">MPREGGLASFLRKATRGGVSHHASGAGVLLLDYVSQCASGKARWRRGGNRTSCSEAAVMAESLESLLRQQRRSLYKGFRAPPWKETYRQRCVERLKNSRARLLDRYRHVGENAAIGGGTWSSLLVQEVMEVEWQALQSVDAQLPSLRKNTTSLHVLEDSDELAVLEEIQKELILQEQLAIEEYEQSLRFDEECLNAMLEGLDAERKVICPVCRRMIQSGSPDS</sequence>
<keyword evidence="2" id="KW-1185">Reference proteome</keyword>
<evidence type="ECO:0000313" key="2">
    <source>
        <dbReference type="Proteomes" id="UP000827872"/>
    </source>
</evidence>
<reference evidence="1" key="1">
    <citation type="submission" date="2021-08" db="EMBL/GenBank/DDBJ databases">
        <title>The first chromosome-level gecko genome reveals the dynamic sex chromosomes of Neotropical dwarf geckos (Sphaerodactylidae: Sphaerodactylus).</title>
        <authorList>
            <person name="Pinto B.J."/>
            <person name="Keating S.E."/>
            <person name="Gamble T."/>
        </authorList>
    </citation>
    <scope>NUCLEOTIDE SEQUENCE</scope>
    <source>
        <strain evidence="1">TG3544</strain>
    </source>
</reference>
<comment type="caution">
    <text evidence="1">The sequence shown here is derived from an EMBL/GenBank/DDBJ whole genome shotgun (WGS) entry which is preliminary data.</text>
</comment>
<dbReference type="Proteomes" id="UP000827872">
    <property type="component" value="Linkage Group LG16"/>
</dbReference>
<dbReference type="EMBL" id="CM037629">
    <property type="protein sequence ID" value="KAH7990382.1"/>
    <property type="molecule type" value="Genomic_DNA"/>
</dbReference>
<evidence type="ECO:0000313" key="1">
    <source>
        <dbReference type="EMBL" id="KAH7990382.1"/>
    </source>
</evidence>
<organism evidence="1 2">
    <name type="scientific">Sphaerodactylus townsendi</name>
    <dbReference type="NCBI Taxonomy" id="933632"/>
    <lineage>
        <taxon>Eukaryota</taxon>
        <taxon>Metazoa</taxon>
        <taxon>Chordata</taxon>
        <taxon>Craniata</taxon>
        <taxon>Vertebrata</taxon>
        <taxon>Euteleostomi</taxon>
        <taxon>Lepidosauria</taxon>
        <taxon>Squamata</taxon>
        <taxon>Bifurcata</taxon>
        <taxon>Gekkota</taxon>
        <taxon>Sphaerodactylidae</taxon>
        <taxon>Sphaerodactylus</taxon>
    </lineage>
</organism>
<accession>A0ACB8EDP4</accession>
<name>A0ACB8EDP4_9SAUR</name>
<gene>
    <name evidence="1" type="ORF">K3G42_006541</name>
</gene>
<proteinExistence type="predicted"/>